<evidence type="ECO:0000313" key="4">
    <source>
        <dbReference type="Proteomes" id="UP000823388"/>
    </source>
</evidence>
<dbReference type="AlphaFoldDB" id="A0A8T0PYE3"/>
<name>A0A8T0PYE3_PANVG</name>
<feature type="transmembrane region" description="Helical" evidence="2">
    <location>
        <begin position="12"/>
        <end position="30"/>
    </location>
</feature>
<feature type="region of interest" description="Disordered" evidence="1">
    <location>
        <begin position="112"/>
        <end position="142"/>
    </location>
</feature>
<reference evidence="3" key="1">
    <citation type="submission" date="2020-05" db="EMBL/GenBank/DDBJ databases">
        <title>WGS assembly of Panicum virgatum.</title>
        <authorList>
            <person name="Lovell J.T."/>
            <person name="Jenkins J."/>
            <person name="Shu S."/>
            <person name="Juenger T.E."/>
            <person name="Schmutz J."/>
        </authorList>
    </citation>
    <scope>NUCLEOTIDE SEQUENCE</scope>
    <source>
        <strain evidence="3">AP13</strain>
    </source>
</reference>
<keyword evidence="4" id="KW-1185">Reference proteome</keyword>
<comment type="caution">
    <text evidence="3">The sequence shown here is derived from an EMBL/GenBank/DDBJ whole genome shotgun (WGS) entry which is preliminary data.</text>
</comment>
<feature type="region of interest" description="Disordered" evidence="1">
    <location>
        <begin position="307"/>
        <end position="329"/>
    </location>
</feature>
<evidence type="ECO:0000256" key="2">
    <source>
        <dbReference type="SAM" id="Phobius"/>
    </source>
</evidence>
<keyword evidence="2" id="KW-1133">Transmembrane helix</keyword>
<keyword evidence="2" id="KW-0812">Transmembrane</keyword>
<protein>
    <submittedName>
        <fullName evidence="3">Uncharacterized protein</fullName>
    </submittedName>
</protein>
<accession>A0A8T0PYE3</accession>
<organism evidence="3 4">
    <name type="scientific">Panicum virgatum</name>
    <name type="common">Blackwell switchgrass</name>
    <dbReference type="NCBI Taxonomy" id="38727"/>
    <lineage>
        <taxon>Eukaryota</taxon>
        <taxon>Viridiplantae</taxon>
        <taxon>Streptophyta</taxon>
        <taxon>Embryophyta</taxon>
        <taxon>Tracheophyta</taxon>
        <taxon>Spermatophyta</taxon>
        <taxon>Magnoliopsida</taxon>
        <taxon>Liliopsida</taxon>
        <taxon>Poales</taxon>
        <taxon>Poaceae</taxon>
        <taxon>PACMAD clade</taxon>
        <taxon>Panicoideae</taxon>
        <taxon>Panicodae</taxon>
        <taxon>Paniceae</taxon>
        <taxon>Panicinae</taxon>
        <taxon>Panicum</taxon>
        <taxon>Panicum sect. Hiantes</taxon>
    </lineage>
</organism>
<gene>
    <name evidence="3" type="ORF">PVAP13_7NG019900</name>
</gene>
<feature type="region of interest" description="Disordered" evidence="1">
    <location>
        <begin position="276"/>
        <end position="295"/>
    </location>
</feature>
<feature type="compositionally biased region" description="Basic residues" evidence="1">
    <location>
        <begin position="286"/>
        <end position="295"/>
    </location>
</feature>
<dbReference type="EMBL" id="CM029050">
    <property type="protein sequence ID" value="KAG2565382.1"/>
    <property type="molecule type" value="Genomic_DNA"/>
</dbReference>
<dbReference type="Proteomes" id="UP000823388">
    <property type="component" value="Chromosome 7N"/>
</dbReference>
<feature type="region of interest" description="Disordered" evidence="1">
    <location>
        <begin position="344"/>
        <end position="387"/>
    </location>
</feature>
<feature type="compositionally biased region" description="Low complexity" evidence="1">
    <location>
        <begin position="276"/>
        <end position="285"/>
    </location>
</feature>
<proteinExistence type="predicted"/>
<sequence>MYRGPCIGPIYPTLLGFGGIQAIILSLSWYQPSLFSPWLSPRLCAAAAAHGRPAAGLLLPSPLFFASPPFVCSEPCLRCRPFRRRLVRLDPSGSPACRRRSCWGRGHRLGGAHPSAQRGSTCWGRGGRRGRRPGGALPSTRRGSRLLGVRRASLRRLPSPAQVRQQKGMTRPLLGRPFLGRCPLGFLPVGRCPLGRRWPILVVAVSAADAARAAVATAGGSAEAAASPPPWPAFGMPPLDASYAATAFRQQHVVWMPTDDAGSFQATAAAAGGTGAPRACAWRRPSPTRRSRRAARCRLAPQDLRAHAGGVRGPRGPSRAGARRAGRRAHRACRAGCRLPRRRARSVVRRHVRRAGSGCRARHTRRAGPGRRRPSSSAPASSHARRCCSPVRAVLDTARSTQPAADLAWGWD</sequence>
<evidence type="ECO:0000256" key="1">
    <source>
        <dbReference type="SAM" id="MobiDB-lite"/>
    </source>
</evidence>
<evidence type="ECO:0000313" key="3">
    <source>
        <dbReference type="EMBL" id="KAG2565382.1"/>
    </source>
</evidence>
<feature type="compositionally biased region" description="Basic residues" evidence="1">
    <location>
        <begin position="344"/>
        <end position="374"/>
    </location>
</feature>
<keyword evidence="2" id="KW-0472">Membrane</keyword>